<protein>
    <submittedName>
        <fullName evidence="1">Uncharacterized protein</fullName>
    </submittedName>
</protein>
<keyword evidence="2" id="KW-1185">Reference proteome</keyword>
<evidence type="ECO:0000313" key="1">
    <source>
        <dbReference type="EMBL" id="SCY83296.1"/>
    </source>
</evidence>
<reference evidence="1 2" key="1">
    <citation type="submission" date="2016-10" db="EMBL/GenBank/DDBJ databases">
        <authorList>
            <person name="Varghese N."/>
            <person name="Submissions S."/>
        </authorList>
    </citation>
    <scope>NUCLEOTIDE SEQUENCE [LARGE SCALE GENOMIC DNA]</scope>
    <source>
        <strain evidence="1 2">CGMCC 1.6859</strain>
    </source>
</reference>
<proteinExistence type="predicted"/>
<name>A0ABY0LZG5_9FLAO</name>
<dbReference type="EMBL" id="FMVC01000006">
    <property type="protein sequence ID" value="SCY83296.1"/>
    <property type="molecule type" value="Genomic_DNA"/>
</dbReference>
<gene>
    <name evidence="1" type="ORF">SAMN02927916_3522</name>
</gene>
<accession>A0ABY0LZG5</accession>
<organism evidence="1 2">
    <name type="scientific">Flavobacterium anhuiense</name>
    <dbReference type="NCBI Taxonomy" id="459526"/>
    <lineage>
        <taxon>Bacteria</taxon>
        <taxon>Pseudomonadati</taxon>
        <taxon>Bacteroidota</taxon>
        <taxon>Flavobacteriia</taxon>
        <taxon>Flavobacteriales</taxon>
        <taxon>Flavobacteriaceae</taxon>
        <taxon>Flavobacterium</taxon>
    </lineage>
</organism>
<evidence type="ECO:0000313" key="2">
    <source>
        <dbReference type="Proteomes" id="UP000199307"/>
    </source>
</evidence>
<sequence length="58" mass="6780">MNFFSTPKIKQFLKSVKLRKPTLTKLIANAIQKLNVKILVKKHFQCNLNIDKLLLFLP</sequence>
<dbReference type="Proteomes" id="UP000199307">
    <property type="component" value="Unassembled WGS sequence"/>
</dbReference>
<comment type="caution">
    <text evidence="1">The sequence shown here is derived from an EMBL/GenBank/DDBJ whole genome shotgun (WGS) entry which is preliminary data.</text>
</comment>